<sequence>MSSQIRQTLKLFCHFSKPTHIM</sequence>
<reference evidence="1 2" key="1">
    <citation type="submission" date="2014-02" db="EMBL/GenBank/DDBJ databases">
        <authorList>
            <person name="Manrique M."/>
        </authorList>
    </citation>
    <scope>NUCLEOTIDE SEQUENCE [LARGE SCALE GENOMIC DNA]</scope>
    <source>
        <strain evidence="1 2">LMG17956</strain>
    </source>
</reference>
<dbReference type="EMBL" id="CCBC010000055">
    <property type="protein sequence ID" value="CDO17145.1"/>
    <property type="molecule type" value="Genomic_DNA"/>
</dbReference>
<protein>
    <submittedName>
        <fullName evidence="1">Transposase for IS1272</fullName>
    </submittedName>
</protein>
<reference evidence="1 2" key="2">
    <citation type="submission" date="2014-05" db="EMBL/GenBank/DDBJ databases">
        <title>Genome sequence of Streptococcus gallolyticus.</title>
        <authorList>
            <person name="Del Campo R."/>
        </authorList>
    </citation>
    <scope>NUCLEOTIDE SEQUENCE [LARGE SCALE GENOMIC DNA]</scope>
    <source>
        <strain evidence="1 2">LMG17956</strain>
    </source>
</reference>
<gene>
    <name evidence="1" type="ORF">BN963_SGAL_00325</name>
</gene>
<organism evidence="1 2">
    <name type="scientific">Streptococcus gallolyticus</name>
    <dbReference type="NCBI Taxonomy" id="315405"/>
    <lineage>
        <taxon>Bacteria</taxon>
        <taxon>Bacillati</taxon>
        <taxon>Bacillota</taxon>
        <taxon>Bacilli</taxon>
        <taxon>Lactobacillales</taxon>
        <taxon>Streptococcaceae</taxon>
        <taxon>Streptococcus</taxon>
    </lineage>
</organism>
<accession>A0A060RG37</accession>
<dbReference type="AlphaFoldDB" id="A0A060RG37"/>
<evidence type="ECO:0000313" key="2">
    <source>
        <dbReference type="Proteomes" id="UP000027584"/>
    </source>
</evidence>
<dbReference type="Proteomes" id="UP000027584">
    <property type="component" value="Unassembled WGS sequence"/>
</dbReference>
<proteinExistence type="predicted"/>
<evidence type="ECO:0000313" key="1">
    <source>
        <dbReference type="EMBL" id="CDO17145.1"/>
    </source>
</evidence>
<comment type="caution">
    <text evidence="1">The sequence shown here is derived from an EMBL/GenBank/DDBJ whole genome shotgun (WGS) entry which is preliminary data.</text>
</comment>
<name>A0A060RG37_9STRE</name>